<dbReference type="GO" id="GO:0016020">
    <property type="term" value="C:membrane"/>
    <property type="evidence" value="ECO:0007669"/>
    <property type="project" value="GOC"/>
</dbReference>
<proteinExistence type="inferred from homology"/>
<reference evidence="5 6" key="1">
    <citation type="journal article" date="2018" name="Sci. Rep.">
        <title>Genome Features and Biochemical Characteristics of a Robust, Fast Growing and Naturally Transformable Cyanobacterium Synechococcus elongatus PCC 11801 Isolated from India.</title>
        <authorList>
            <person name="Jaiswal D."/>
            <person name="Sengupta A."/>
            <person name="Sohoni S."/>
            <person name="Sengupta S."/>
            <person name="Phadnavis A.G."/>
            <person name="Pakrasi H.B."/>
            <person name="Wangikar P.P."/>
        </authorList>
    </citation>
    <scope>NUCLEOTIDE SEQUENCE [LARGE SCALE GENOMIC DNA]</scope>
    <source>
        <strain evidence="5 6">PCC 11801</strain>
    </source>
</reference>
<dbReference type="CDD" id="cd03511">
    <property type="entry name" value="Rhizopine-oxygenase-like"/>
    <property type="match status" value="1"/>
</dbReference>
<dbReference type="GO" id="GO:0046513">
    <property type="term" value="P:ceramide biosynthetic process"/>
    <property type="evidence" value="ECO:0007669"/>
    <property type="project" value="TreeGrafter"/>
</dbReference>
<protein>
    <submittedName>
        <fullName evidence="5">Fatty acid desaturase family protein</fullName>
    </submittedName>
</protein>
<evidence type="ECO:0000256" key="2">
    <source>
        <dbReference type="ARBA" id="ARBA00008749"/>
    </source>
</evidence>
<feature type="transmembrane region" description="Helical" evidence="3">
    <location>
        <begin position="177"/>
        <end position="194"/>
    </location>
</feature>
<accession>A0AAN1QPR2</accession>
<dbReference type="AlphaFoldDB" id="A0AAN1QPR2"/>
<keyword evidence="3" id="KW-0472">Membrane</keyword>
<dbReference type="InterPro" id="IPR005804">
    <property type="entry name" value="FA_desaturase_dom"/>
</dbReference>
<keyword evidence="3" id="KW-1133">Transmembrane helix</keyword>
<keyword evidence="3" id="KW-0812">Transmembrane</keyword>
<feature type="domain" description="Fatty acid desaturase" evidence="4">
    <location>
        <begin position="48"/>
        <end position="280"/>
    </location>
</feature>
<dbReference type="PANTHER" id="PTHR12879:SF8">
    <property type="entry name" value="SPHINGOLIPID DELTA(4)-DESATURASE DES1"/>
    <property type="match status" value="1"/>
</dbReference>
<gene>
    <name evidence="5" type="ORF">DOP62_11545</name>
</gene>
<dbReference type="Proteomes" id="UP000267249">
    <property type="component" value="Chromosome"/>
</dbReference>
<feature type="transmembrane region" description="Helical" evidence="3">
    <location>
        <begin position="50"/>
        <end position="67"/>
    </location>
</feature>
<evidence type="ECO:0000313" key="6">
    <source>
        <dbReference type="Proteomes" id="UP000267249"/>
    </source>
</evidence>
<dbReference type="GO" id="GO:0042284">
    <property type="term" value="F:sphingolipid delta-4 desaturase activity"/>
    <property type="evidence" value="ECO:0007669"/>
    <property type="project" value="TreeGrafter"/>
</dbReference>
<dbReference type="RefSeq" id="WP_208677074.1">
    <property type="nucleotide sequence ID" value="NZ_CP030139.2"/>
</dbReference>
<dbReference type="InterPro" id="IPR039393">
    <property type="entry name" value="Rhizopine-oxygenase-like"/>
</dbReference>
<feature type="transmembrane region" description="Helical" evidence="3">
    <location>
        <begin position="87"/>
        <end position="103"/>
    </location>
</feature>
<evidence type="ECO:0000256" key="1">
    <source>
        <dbReference type="ARBA" id="ARBA00001954"/>
    </source>
</evidence>
<dbReference type="PANTHER" id="PTHR12879">
    <property type="entry name" value="SPHINGOLIPID DELTA 4 DESATURASE/C-4 HYDROXYLASE PROTEIN DES2"/>
    <property type="match status" value="1"/>
</dbReference>
<dbReference type="EMBL" id="CP030139">
    <property type="protein sequence ID" value="AZB73265.1"/>
    <property type="molecule type" value="Genomic_DNA"/>
</dbReference>
<feature type="transmembrane region" description="Helical" evidence="3">
    <location>
        <begin position="25"/>
        <end position="43"/>
    </location>
</feature>
<comment type="cofactor">
    <cofactor evidence="1">
        <name>Fe(2+)</name>
        <dbReference type="ChEBI" id="CHEBI:29033"/>
    </cofactor>
</comment>
<dbReference type="Pfam" id="PF00487">
    <property type="entry name" value="FA_desaturase"/>
    <property type="match status" value="1"/>
</dbReference>
<name>A0AAN1QPR2_SYNEL</name>
<sequence>MTTVPKLLTPQELAVLNQRSDAKGWMQFLGHIALLAVSGGLWLSGWGGWAVRLPALVIYGFGLAAMFAAVHECVHRTAFASNHTNDAIAWIAGLLSFYNSSFYRRYHKWHHRFTQIPGKDPELDDPKPQTWPQYLLELSGLPWWLGKLRTHFRVATGQFADYPYIPTEARAEVQRSLWGQLAVYGALIALSIGLKQPLFLTVWLLPLAVGQPILRAILLAEHSGCSEDDNSLTNTRTTLTWAPLRWLMWNMPFHAEHHFCASIPFHALPVAHGKLASHWAHLDRGYLAVNRALVARFGQA</sequence>
<evidence type="ECO:0000256" key="3">
    <source>
        <dbReference type="SAM" id="Phobius"/>
    </source>
</evidence>
<evidence type="ECO:0000313" key="5">
    <source>
        <dbReference type="EMBL" id="AZB73265.1"/>
    </source>
</evidence>
<evidence type="ECO:0000259" key="4">
    <source>
        <dbReference type="Pfam" id="PF00487"/>
    </source>
</evidence>
<comment type="similarity">
    <text evidence="2">Belongs to the fatty acid desaturase type 2 family.</text>
</comment>
<organism evidence="5 6">
    <name type="scientific">Synechococcus elongatus PCC 11801</name>
    <dbReference type="NCBI Taxonomy" id="2219813"/>
    <lineage>
        <taxon>Bacteria</taxon>
        <taxon>Bacillati</taxon>
        <taxon>Cyanobacteriota</taxon>
        <taxon>Cyanophyceae</taxon>
        <taxon>Synechococcales</taxon>
        <taxon>Synechococcaceae</taxon>
        <taxon>Synechococcus</taxon>
    </lineage>
</organism>